<feature type="active site" description="Proton acceptor" evidence="2">
    <location>
        <position position="123"/>
    </location>
</feature>
<dbReference type="InterPro" id="IPR020019">
    <property type="entry name" value="AcTrfase_PglD-like"/>
</dbReference>
<dbReference type="PANTHER" id="PTHR43300">
    <property type="entry name" value="ACETYLTRANSFERASE"/>
    <property type="match status" value="1"/>
</dbReference>
<evidence type="ECO:0000256" key="3">
    <source>
        <dbReference type="PIRSR" id="PIRSR620019-2"/>
    </source>
</evidence>
<proteinExistence type="inferred from homology"/>
<comment type="similarity">
    <text evidence="1">Belongs to the transferase hexapeptide repeat family.</text>
</comment>
<dbReference type="EMBL" id="JACAGJ010000006">
    <property type="protein sequence ID" value="MDM1073316.1"/>
    <property type="molecule type" value="Genomic_DNA"/>
</dbReference>
<accession>A0AAJ1QG44</accession>
<dbReference type="Pfam" id="PF00132">
    <property type="entry name" value="Hexapep"/>
    <property type="match status" value="1"/>
</dbReference>
<evidence type="ECO:0000259" key="4">
    <source>
        <dbReference type="Pfam" id="PF17836"/>
    </source>
</evidence>
<dbReference type="Gene3D" id="3.40.50.20">
    <property type="match status" value="1"/>
</dbReference>
<dbReference type="AlphaFoldDB" id="A0AAJ1QG44"/>
<gene>
    <name evidence="5" type="ORF">HX001_12575</name>
</gene>
<feature type="binding site" evidence="3">
    <location>
        <position position="58"/>
    </location>
    <ligand>
        <name>substrate</name>
    </ligand>
</feature>
<evidence type="ECO:0000313" key="6">
    <source>
        <dbReference type="Proteomes" id="UP001170959"/>
    </source>
</evidence>
<dbReference type="NCBIfam" id="TIGR03570">
    <property type="entry name" value="NeuD_NnaD"/>
    <property type="match status" value="1"/>
</dbReference>
<dbReference type="InterPro" id="IPR011004">
    <property type="entry name" value="Trimer_LpxA-like_sf"/>
</dbReference>
<dbReference type="CDD" id="cd03360">
    <property type="entry name" value="LbH_AT_putative"/>
    <property type="match status" value="1"/>
</dbReference>
<feature type="binding site" evidence="3">
    <location>
        <begin position="7"/>
        <end position="9"/>
    </location>
    <ligand>
        <name>substrate</name>
    </ligand>
</feature>
<reference evidence="5" key="1">
    <citation type="submission" date="2020-06" db="EMBL/GenBank/DDBJ databases">
        <authorList>
            <person name="Dong N."/>
        </authorList>
    </citation>
    <scope>NUCLEOTIDE SEQUENCE</scope>
    <source>
        <strain evidence="5">R655-4</strain>
    </source>
</reference>
<name>A0AAJ1QG44_9FLAO</name>
<sequence length="199" mass="21325">MYLYGASGHGKVIAEIAEENNIKIEAFIDEDLSKEELLDYPILHQVPDKQIEAVISIGSNQVRRKIVENNSRFNYKVLIHPKSAVSKRVTIGVGTVVMAGVSINAEVVIGKHCIVNTNASIDHECLIGDYAHISPSAALAGNVEVGEGTHIGIGSSIIQGIKIGKWCTIGAGAVIIKDIPDYAVVIGNPGKVLKYNKKD</sequence>
<dbReference type="InterPro" id="IPR001451">
    <property type="entry name" value="Hexapep"/>
</dbReference>
<feature type="binding site" evidence="3">
    <location>
        <position position="153"/>
    </location>
    <ligand>
        <name>acetyl-CoA</name>
        <dbReference type="ChEBI" id="CHEBI:57288"/>
    </ligand>
</feature>
<dbReference type="RefSeq" id="WP_286493943.1">
    <property type="nucleotide sequence ID" value="NZ_JACAGJ010000006.1"/>
</dbReference>
<dbReference type="PANTHER" id="PTHR43300:SF7">
    <property type="entry name" value="UDP-N-ACETYLBACILLOSAMINE N-ACETYLTRANSFERASE"/>
    <property type="match status" value="1"/>
</dbReference>
<dbReference type="InterPro" id="IPR050179">
    <property type="entry name" value="Trans_hexapeptide_repeat"/>
</dbReference>
<dbReference type="Gene3D" id="2.160.10.10">
    <property type="entry name" value="Hexapeptide repeat proteins"/>
    <property type="match status" value="1"/>
</dbReference>
<organism evidence="5 6">
    <name type="scientific">Empedobacter brevis</name>
    <dbReference type="NCBI Taxonomy" id="247"/>
    <lineage>
        <taxon>Bacteria</taxon>
        <taxon>Pseudomonadati</taxon>
        <taxon>Bacteroidota</taxon>
        <taxon>Flavobacteriia</taxon>
        <taxon>Flavobacteriales</taxon>
        <taxon>Weeksellaceae</taxon>
        <taxon>Empedobacter</taxon>
    </lineage>
</organism>
<reference evidence="5" key="2">
    <citation type="journal article" date="2022" name="Sci. Total Environ.">
        <title>Prevalence, transmission, and molecular epidemiology of tet(X)-positive bacteria among humans, animals, and environmental niches in China: An epidemiological, and genomic-based study.</title>
        <authorList>
            <person name="Dong N."/>
            <person name="Zeng Y."/>
            <person name="Cai C."/>
            <person name="Sun C."/>
            <person name="Lu J."/>
            <person name="Liu C."/>
            <person name="Zhou H."/>
            <person name="Sun Q."/>
            <person name="Shu L."/>
            <person name="Wang H."/>
            <person name="Wang Y."/>
            <person name="Wang S."/>
            <person name="Wu C."/>
            <person name="Chan E.W."/>
            <person name="Chen G."/>
            <person name="Shen Z."/>
            <person name="Chen S."/>
            <person name="Zhang R."/>
        </authorList>
    </citation>
    <scope>NUCLEOTIDE SEQUENCE</scope>
    <source>
        <strain evidence="5">R655-4</strain>
    </source>
</reference>
<comment type="caution">
    <text evidence="5">The sequence shown here is derived from an EMBL/GenBank/DDBJ whole genome shotgun (WGS) entry which is preliminary data.</text>
</comment>
<feature type="domain" description="PglD N-terminal" evidence="4">
    <location>
        <begin position="2"/>
        <end position="68"/>
    </location>
</feature>
<evidence type="ECO:0000256" key="2">
    <source>
        <dbReference type="PIRSR" id="PIRSR620019-1"/>
    </source>
</evidence>
<feature type="site" description="Increases basicity of active site His" evidence="2">
    <location>
        <position position="124"/>
    </location>
</feature>
<dbReference type="SUPFAM" id="SSF51161">
    <property type="entry name" value="Trimeric LpxA-like enzymes"/>
    <property type="match status" value="1"/>
</dbReference>
<protein>
    <submittedName>
        <fullName evidence="5">Acetyltransferase</fullName>
    </submittedName>
</protein>
<evidence type="ECO:0000313" key="5">
    <source>
        <dbReference type="EMBL" id="MDM1073316.1"/>
    </source>
</evidence>
<dbReference type="InterPro" id="IPR041561">
    <property type="entry name" value="PglD_N"/>
</dbReference>
<dbReference type="Pfam" id="PF17836">
    <property type="entry name" value="PglD_N"/>
    <property type="match status" value="1"/>
</dbReference>
<dbReference type="Proteomes" id="UP001170959">
    <property type="component" value="Unassembled WGS sequence"/>
</dbReference>
<evidence type="ECO:0000256" key="1">
    <source>
        <dbReference type="ARBA" id="ARBA00007274"/>
    </source>
</evidence>
<feature type="binding site" evidence="3">
    <location>
        <position position="132"/>
    </location>
    <ligand>
        <name>acetyl-CoA</name>
        <dbReference type="ChEBI" id="CHEBI:57288"/>
    </ligand>
</feature>